<accession>A0A9Q3B9U5</accession>
<dbReference type="InterPro" id="IPR036397">
    <property type="entry name" value="RNaseH_sf"/>
</dbReference>
<protein>
    <recommendedName>
        <fullName evidence="5">Integrase catalytic domain-containing protein</fullName>
    </recommendedName>
</protein>
<evidence type="ECO:0000256" key="4">
    <source>
        <dbReference type="ARBA" id="ARBA00049244"/>
    </source>
</evidence>
<keyword evidence="2" id="KW-0694">RNA-binding</keyword>
<evidence type="ECO:0000256" key="3">
    <source>
        <dbReference type="ARBA" id="ARBA00048173"/>
    </source>
</evidence>
<dbReference type="GO" id="GO:0032196">
    <property type="term" value="P:transposition"/>
    <property type="evidence" value="ECO:0007669"/>
    <property type="project" value="UniProtKB-KW"/>
</dbReference>
<comment type="catalytic activity">
    <reaction evidence="3">
        <text>DNA(n) + a 2'-deoxyribonucleoside 5'-triphosphate = DNA(n+1) + diphosphate</text>
        <dbReference type="Rhea" id="RHEA:22508"/>
        <dbReference type="Rhea" id="RHEA-COMP:17339"/>
        <dbReference type="Rhea" id="RHEA-COMP:17340"/>
        <dbReference type="ChEBI" id="CHEBI:33019"/>
        <dbReference type="ChEBI" id="CHEBI:61560"/>
        <dbReference type="ChEBI" id="CHEBI:173112"/>
        <dbReference type="EC" id="2.7.7.49"/>
    </reaction>
</comment>
<name>A0A9Q3B9U5_9BASI</name>
<dbReference type="GO" id="GO:0015074">
    <property type="term" value="P:DNA integration"/>
    <property type="evidence" value="ECO:0007669"/>
    <property type="project" value="InterPro"/>
</dbReference>
<organism evidence="6 7">
    <name type="scientific">Austropuccinia psidii MF-1</name>
    <dbReference type="NCBI Taxonomy" id="1389203"/>
    <lineage>
        <taxon>Eukaryota</taxon>
        <taxon>Fungi</taxon>
        <taxon>Dikarya</taxon>
        <taxon>Basidiomycota</taxon>
        <taxon>Pucciniomycotina</taxon>
        <taxon>Pucciniomycetes</taxon>
        <taxon>Pucciniales</taxon>
        <taxon>Sphaerophragmiaceae</taxon>
        <taxon>Austropuccinia</taxon>
    </lineage>
</organism>
<comment type="caution">
    <text evidence="6">The sequence shown here is derived from an EMBL/GenBank/DDBJ whole genome shotgun (WGS) entry which is preliminary data.</text>
</comment>
<evidence type="ECO:0000313" key="6">
    <source>
        <dbReference type="EMBL" id="MBW0461389.1"/>
    </source>
</evidence>
<evidence type="ECO:0000256" key="2">
    <source>
        <dbReference type="ARBA" id="ARBA00022884"/>
    </source>
</evidence>
<evidence type="ECO:0000259" key="5">
    <source>
        <dbReference type="PROSITE" id="PS50994"/>
    </source>
</evidence>
<dbReference type="GO" id="GO:0005634">
    <property type="term" value="C:nucleus"/>
    <property type="evidence" value="ECO:0007669"/>
    <property type="project" value="UniProtKB-ARBA"/>
</dbReference>
<dbReference type="GO" id="GO:0003964">
    <property type="term" value="F:RNA-directed DNA polymerase activity"/>
    <property type="evidence" value="ECO:0007669"/>
    <property type="project" value="UniProtKB-EC"/>
</dbReference>
<dbReference type="PANTHER" id="PTHR42648">
    <property type="entry name" value="TRANSPOSASE, PUTATIVE-RELATED"/>
    <property type="match status" value="1"/>
</dbReference>
<dbReference type="InterPro" id="IPR039537">
    <property type="entry name" value="Retrotran_Ty1/copia-like"/>
</dbReference>
<dbReference type="OrthoDB" id="2515789at2759"/>
<evidence type="ECO:0000313" key="7">
    <source>
        <dbReference type="Proteomes" id="UP000765509"/>
    </source>
</evidence>
<dbReference type="SUPFAM" id="SSF53098">
    <property type="entry name" value="Ribonuclease H-like"/>
    <property type="match status" value="1"/>
</dbReference>
<dbReference type="EMBL" id="AVOT02000151">
    <property type="protein sequence ID" value="MBW0461389.1"/>
    <property type="molecule type" value="Genomic_DNA"/>
</dbReference>
<keyword evidence="7" id="KW-1185">Reference proteome</keyword>
<comment type="catalytic activity">
    <reaction evidence="4">
        <text>DNA(n) + a 2'-deoxyribonucleoside 5'-triphosphate = DNA(n+1) + diphosphate</text>
        <dbReference type="Rhea" id="RHEA:22508"/>
        <dbReference type="Rhea" id="RHEA-COMP:17339"/>
        <dbReference type="Rhea" id="RHEA-COMP:17340"/>
        <dbReference type="ChEBI" id="CHEBI:33019"/>
        <dbReference type="ChEBI" id="CHEBI:61560"/>
        <dbReference type="ChEBI" id="CHEBI:173112"/>
        <dbReference type="EC" id="2.7.7.7"/>
    </reaction>
</comment>
<feature type="domain" description="Integrase catalytic" evidence="5">
    <location>
        <begin position="48"/>
        <end position="156"/>
    </location>
</feature>
<dbReference type="InterPro" id="IPR001584">
    <property type="entry name" value="Integrase_cat-core"/>
</dbReference>
<dbReference type="GO" id="GO:0003887">
    <property type="term" value="F:DNA-directed DNA polymerase activity"/>
    <property type="evidence" value="ECO:0007669"/>
    <property type="project" value="UniProtKB-EC"/>
</dbReference>
<dbReference type="AlphaFoldDB" id="A0A9Q3B9U5"/>
<evidence type="ECO:0000256" key="1">
    <source>
        <dbReference type="ARBA" id="ARBA00022578"/>
    </source>
</evidence>
<gene>
    <name evidence="6" type="ORF">O181_001104</name>
</gene>
<proteinExistence type="predicted"/>
<reference evidence="6" key="1">
    <citation type="submission" date="2021-03" db="EMBL/GenBank/DDBJ databases">
        <title>Draft genome sequence of rust myrtle Austropuccinia psidii MF-1, a brazilian biotype.</title>
        <authorList>
            <person name="Quecine M.C."/>
            <person name="Pachon D.M.R."/>
            <person name="Bonatelli M.L."/>
            <person name="Correr F.H."/>
            <person name="Franceschini L.M."/>
            <person name="Leite T.F."/>
            <person name="Margarido G.R.A."/>
            <person name="Almeida C.A."/>
            <person name="Ferrarezi J.A."/>
            <person name="Labate C.A."/>
        </authorList>
    </citation>
    <scope>NUCLEOTIDE SEQUENCE</scope>
    <source>
        <strain evidence="6">MF-1</strain>
    </source>
</reference>
<dbReference type="Proteomes" id="UP000765509">
    <property type="component" value="Unassembled WGS sequence"/>
</dbReference>
<dbReference type="Gene3D" id="3.30.420.10">
    <property type="entry name" value="Ribonuclease H-like superfamily/Ribonuclease H"/>
    <property type="match status" value="1"/>
</dbReference>
<dbReference type="GO" id="GO:0003723">
    <property type="term" value="F:RNA binding"/>
    <property type="evidence" value="ECO:0007669"/>
    <property type="project" value="UniProtKB-KW"/>
</dbReference>
<keyword evidence="1" id="KW-0815">Transposition</keyword>
<dbReference type="PANTHER" id="PTHR42648:SF28">
    <property type="entry name" value="TRANSPOSON-ENCODED PROTEIN WITH RIBONUCLEASE H-LIKE AND RETROVIRUS ZINC FINGER-LIKE DOMAINS"/>
    <property type="match status" value="1"/>
</dbReference>
<sequence>MRTVRKILKLDVVNGLKTLTSLNDLEKCKSCLLAKSQNIPIMPPSRMLVAAPGDALAVDLMGPFPQSLDKYNYSLIIQDHVSLLVEFIPLKAKLEAAKHIMQWITQFEHLELQRFKGLLSDNGGEFNSKLMKNFLGKEGIIHAKTIPYEHHQNGKI</sequence>
<dbReference type="InterPro" id="IPR012337">
    <property type="entry name" value="RNaseH-like_sf"/>
</dbReference>
<dbReference type="PROSITE" id="PS50994">
    <property type="entry name" value="INTEGRASE"/>
    <property type="match status" value="1"/>
</dbReference>